<dbReference type="GeneID" id="9577492"/>
<dbReference type="KEGG" id="tve:TRV_06717"/>
<proteinExistence type="predicted"/>
<protein>
    <submittedName>
        <fullName evidence="2">Uncharacterized protein</fullName>
    </submittedName>
</protein>
<comment type="caution">
    <text evidence="2">The sequence shown here is derived from an EMBL/GenBank/DDBJ whole genome shotgun (WGS) entry which is preliminary data.</text>
</comment>
<feature type="signal peptide" evidence="1">
    <location>
        <begin position="1"/>
        <end position="18"/>
    </location>
</feature>
<keyword evidence="3" id="KW-1185">Reference proteome</keyword>
<organism evidence="2 3">
    <name type="scientific">Trichophyton verrucosum (strain HKI 0517)</name>
    <dbReference type="NCBI Taxonomy" id="663202"/>
    <lineage>
        <taxon>Eukaryota</taxon>
        <taxon>Fungi</taxon>
        <taxon>Dikarya</taxon>
        <taxon>Ascomycota</taxon>
        <taxon>Pezizomycotina</taxon>
        <taxon>Eurotiomycetes</taxon>
        <taxon>Eurotiomycetidae</taxon>
        <taxon>Onygenales</taxon>
        <taxon>Arthrodermataceae</taxon>
        <taxon>Trichophyton</taxon>
    </lineage>
</organism>
<dbReference type="EMBL" id="ACYE01000384">
    <property type="protein sequence ID" value="EFE38609.1"/>
    <property type="molecule type" value="Genomic_DNA"/>
</dbReference>
<dbReference type="AlphaFoldDB" id="D4DHR0"/>
<feature type="chain" id="PRO_5003056514" evidence="1">
    <location>
        <begin position="19"/>
        <end position="258"/>
    </location>
</feature>
<gene>
    <name evidence="2" type="ORF">TRV_06717</name>
</gene>
<keyword evidence="1" id="KW-0732">Signal</keyword>
<reference evidence="3" key="1">
    <citation type="journal article" date="2011" name="Genome Biol.">
        <title>Comparative and functional genomics provide insights into the pathogenicity of dermatophytic fungi.</title>
        <authorList>
            <person name="Burmester A."/>
            <person name="Shelest E."/>
            <person name="Gloeckner G."/>
            <person name="Heddergott C."/>
            <person name="Schindler S."/>
            <person name="Staib P."/>
            <person name="Heidel A."/>
            <person name="Felder M."/>
            <person name="Petzold A."/>
            <person name="Szafranski K."/>
            <person name="Feuermann M."/>
            <person name="Pedruzzi I."/>
            <person name="Priebe S."/>
            <person name="Groth M."/>
            <person name="Winkler R."/>
            <person name="Li W."/>
            <person name="Kniemeyer O."/>
            <person name="Schroeckh V."/>
            <person name="Hertweck C."/>
            <person name="Hube B."/>
            <person name="White T.C."/>
            <person name="Platzer M."/>
            <person name="Guthke R."/>
            <person name="Heitman J."/>
            <person name="Woestemeyer J."/>
            <person name="Zipfel P.F."/>
            <person name="Monod M."/>
            <person name="Brakhage A.A."/>
        </authorList>
    </citation>
    <scope>NUCLEOTIDE SEQUENCE [LARGE SCALE GENOMIC DNA]</scope>
    <source>
        <strain evidence="3">HKI 0517</strain>
    </source>
</reference>
<evidence type="ECO:0000256" key="1">
    <source>
        <dbReference type="SAM" id="SignalP"/>
    </source>
</evidence>
<accession>D4DHR0</accession>
<dbReference type="RefSeq" id="XP_003019254.1">
    <property type="nucleotide sequence ID" value="XM_003019208.1"/>
</dbReference>
<evidence type="ECO:0000313" key="2">
    <source>
        <dbReference type="EMBL" id="EFE38609.1"/>
    </source>
</evidence>
<dbReference type="Proteomes" id="UP000008383">
    <property type="component" value="Unassembled WGS sequence"/>
</dbReference>
<sequence>MHRFFFPLVLSSLRLLSARPLFASSSSSSSSPWAKLDYRPSSLTMLRGKQIGDDIKMLVASSGEKKGGCGLDNEKKGQQGADKSQHLLHLLFYFPHCRDWLESRQESDKSCIQCGSFFTGGGGGEKEKKDIDVLSDQEKDDDQGVEVSSKTNERLEVAAAVETHFRGLYKGRGAFFFLLLSSNYLIVERPFPPPSSLLFFSLSTTRDDWDGALYGSTTFIRRWRRVSENGTIQKAETTMIGKTKGRKAEAVERAGRLP</sequence>
<dbReference type="HOGENOM" id="CLU_1078449_0_0_1"/>
<name>D4DHR0_TRIVH</name>
<evidence type="ECO:0000313" key="3">
    <source>
        <dbReference type="Proteomes" id="UP000008383"/>
    </source>
</evidence>